<dbReference type="PANTHER" id="PTHR11109">
    <property type="entry name" value="GTP CYCLOHYDROLASE I"/>
    <property type="match status" value="1"/>
</dbReference>
<feature type="domain" description="GTP cyclohydrolase I" evidence="5">
    <location>
        <begin position="20"/>
        <end position="84"/>
    </location>
</feature>
<keyword evidence="7" id="KW-1185">Reference proteome</keyword>
<keyword evidence="6" id="KW-0378">Hydrolase</keyword>
<comment type="catalytic activity">
    <reaction evidence="1">
        <text>GTP + H2O = 7,8-dihydroneopterin 3'-triphosphate + formate + H(+)</text>
        <dbReference type="Rhea" id="RHEA:17473"/>
        <dbReference type="ChEBI" id="CHEBI:15377"/>
        <dbReference type="ChEBI" id="CHEBI:15378"/>
        <dbReference type="ChEBI" id="CHEBI:15740"/>
        <dbReference type="ChEBI" id="CHEBI:37565"/>
        <dbReference type="ChEBI" id="CHEBI:58462"/>
        <dbReference type="EC" id="3.5.4.16"/>
    </reaction>
</comment>
<dbReference type="Gene3D" id="1.10.286.10">
    <property type="match status" value="1"/>
</dbReference>
<dbReference type="PANTHER" id="PTHR11109:SF7">
    <property type="entry name" value="GTP CYCLOHYDROLASE 1"/>
    <property type="match status" value="1"/>
</dbReference>
<dbReference type="InterPro" id="IPR001474">
    <property type="entry name" value="GTP_CycHdrlase_I"/>
</dbReference>
<dbReference type="GO" id="GO:0005737">
    <property type="term" value="C:cytoplasm"/>
    <property type="evidence" value="ECO:0007669"/>
    <property type="project" value="TreeGrafter"/>
</dbReference>
<gene>
    <name evidence="6" type="ORF">SAMN05660657_03282</name>
</gene>
<dbReference type="InterPro" id="IPR043134">
    <property type="entry name" value="GTP-CH-I_N"/>
</dbReference>
<evidence type="ECO:0000259" key="5">
    <source>
        <dbReference type="Pfam" id="PF01227"/>
    </source>
</evidence>
<dbReference type="AlphaFoldDB" id="A0A1I7B505"/>
<dbReference type="Proteomes" id="UP000199546">
    <property type="component" value="Unassembled WGS sequence"/>
</dbReference>
<evidence type="ECO:0000256" key="2">
    <source>
        <dbReference type="ARBA" id="ARBA00017272"/>
    </source>
</evidence>
<evidence type="ECO:0000256" key="3">
    <source>
        <dbReference type="ARBA" id="ARBA00022563"/>
    </source>
</evidence>
<protein>
    <recommendedName>
        <fullName evidence="2">GTP cyclohydrolase 1</fullName>
    </recommendedName>
    <alternativeName>
        <fullName evidence="4">GTP cyclohydrolase I</fullName>
    </alternativeName>
</protein>
<evidence type="ECO:0000313" key="7">
    <source>
        <dbReference type="Proteomes" id="UP000199546"/>
    </source>
</evidence>
<dbReference type="GO" id="GO:0006730">
    <property type="term" value="P:one-carbon metabolic process"/>
    <property type="evidence" value="ECO:0007669"/>
    <property type="project" value="UniProtKB-KW"/>
</dbReference>
<name>A0A1I7B505_9ACTN</name>
<dbReference type="OrthoDB" id="9801207at2"/>
<dbReference type="GO" id="GO:0046654">
    <property type="term" value="P:tetrahydrofolate biosynthetic process"/>
    <property type="evidence" value="ECO:0007669"/>
    <property type="project" value="InterPro"/>
</dbReference>
<dbReference type="GO" id="GO:0006729">
    <property type="term" value="P:tetrahydrobiopterin biosynthetic process"/>
    <property type="evidence" value="ECO:0007669"/>
    <property type="project" value="TreeGrafter"/>
</dbReference>
<dbReference type="EMBL" id="FPBA01000012">
    <property type="protein sequence ID" value="SFT82269.1"/>
    <property type="molecule type" value="Genomic_DNA"/>
</dbReference>
<sequence>MEDTGRSGVVAGDVAAARAAAAIRRLLVAVGEDRDRPGQQETPARLAQASVETFAGLRQDPRDVLSTTFDEDHDEMFLVEDIPAREVRR</sequence>
<dbReference type="InterPro" id="IPR020602">
    <property type="entry name" value="GTP_CycHdrlase_I_dom"/>
</dbReference>
<dbReference type="GO" id="GO:0005525">
    <property type="term" value="F:GTP binding"/>
    <property type="evidence" value="ECO:0007669"/>
    <property type="project" value="TreeGrafter"/>
</dbReference>
<dbReference type="GO" id="GO:0008270">
    <property type="term" value="F:zinc ion binding"/>
    <property type="evidence" value="ECO:0007669"/>
    <property type="project" value="TreeGrafter"/>
</dbReference>
<evidence type="ECO:0000256" key="4">
    <source>
        <dbReference type="ARBA" id="ARBA00030854"/>
    </source>
</evidence>
<dbReference type="SUPFAM" id="SSF55620">
    <property type="entry name" value="Tetrahydrobiopterin biosynthesis enzymes-like"/>
    <property type="match status" value="1"/>
</dbReference>
<organism evidence="6 7">
    <name type="scientific">Geodermatophilus amargosae</name>
    <dbReference type="NCBI Taxonomy" id="1296565"/>
    <lineage>
        <taxon>Bacteria</taxon>
        <taxon>Bacillati</taxon>
        <taxon>Actinomycetota</taxon>
        <taxon>Actinomycetes</taxon>
        <taxon>Geodermatophilales</taxon>
        <taxon>Geodermatophilaceae</taxon>
        <taxon>Geodermatophilus</taxon>
    </lineage>
</organism>
<accession>A0A1I7B505</accession>
<proteinExistence type="predicted"/>
<evidence type="ECO:0000313" key="6">
    <source>
        <dbReference type="EMBL" id="SFT82269.1"/>
    </source>
</evidence>
<dbReference type="STRING" id="1296565.SAMN05660657_03282"/>
<reference evidence="7" key="1">
    <citation type="submission" date="2016-10" db="EMBL/GenBank/DDBJ databases">
        <authorList>
            <person name="Varghese N."/>
            <person name="Submissions S."/>
        </authorList>
    </citation>
    <scope>NUCLEOTIDE SEQUENCE [LARGE SCALE GENOMIC DNA]</scope>
    <source>
        <strain evidence="7">DSM 46136</strain>
    </source>
</reference>
<evidence type="ECO:0000256" key="1">
    <source>
        <dbReference type="ARBA" id="ARBA00001052"/>
    </source>
</evidence>
<dbReference type="Pfam" id="PF01227">
    <property type="entry name" value="GTP_cyclohydroI"/>
    <property type="match status" value="1"/>
</dbReference>
<dbReference type="GO" id="GO:0003934">
    <property type="term" value="F:GTP cyclohydrolase I activity"/>
    <property type="evidence" value="ECO:0007669"/>
    <property type="project" value="UniProtKB-EC"/>
</dbReference>
<keyword evidence="3" id="KW-0554">One-carbon metabolism</keyword>